<dbReference type="InterPro" id="IPR027577">
    <property type="entry name" value="OvoA_Nterm"/>
</dbReference>
<dbReference type="CDD" id="cd02440">
    <property type="entry name" value="AdoMet_MTases"/>
    <property type="match status" value="1"/>
</dbReference>
<evidence type="ECO:0000259" key="1">
    <source>
        <dbReference type="Pfam" id="PF03781"/>
    </source>
</evidence>
<feature type="domain" description="Methyltransferase type 11" evidence="2">
    <location>
        <begin position="549"/>
        <end position="672"/>
    </location>
</feature>
<evidence type="ECO:0000313" key="3">
    <source>
        <dbReference type="EMBL" id="MDP9870290.1"/>
    </source>
</evidence>
<dbReference type="InterPro" id="IPR013216">
    <property type="entry name" value="Methyltransf_11"/>
</dbReference>
<reference evidence="3 4" key="1">
    <citation type="submission" date="2023-07" db="EMBL/GenBank/DDBJ databases">
        <title>Sequencing the genomes of 1000 actinobacteria strains.</title>
        <authorList>
            <person name="Klenk H.-P."/>
        </authorList>
    </citation>
    <scope>NUCLEOTIDE SEQUENCE [LARGE SCALE GENOMIC DNA]</scope>
    <source>
        <strain evidence="3 4">DSM 44109</strain>
    </source>
</reference>
<proteinExistence type="predicted"/>
<dbReference type="SUPFAM" id="SSF53335">
    <property type="entry name" value="S-adenosyl-L-methionine-dependent methyltransferases"/>
    <property type="match status" value="1"/>
</dbReference>
<dbReference type="RefSeq" id="WP_306876122.1">
    <property type="nucleotide sequence ID" value="NZ_JAUSRB010000003.1"/>
</dbReference>
<dbReference type="Gene3D" id="3.90.1580.10">
    <property type="entry name" value="paralog of FGE (formylglycine-generating enzyme)"/>
    <property type="match status" value="1"/>
</dbReference>
<keyword evidence="4" id="KW-1185">Reference proteome</keyword>
<dbReference type="InterPro" id="IPR042095">
    <property type="entry name" value="SUMF_sf"/>
</dbReference>
<dbReference type="SUPFAM" id="SSF56436">
    <property type="entry name" value="C-type lectin-like"/>
    <property type="match status" value="1"/>
</dbReference>
<dbReference type="PANTHER" id="PTHR23150:SF26">
    <property type="entry name" value="GENERIC METHYLTRANSFERASE"/>
    <property type="match status" value="1"/>
</dbReference>
<dbReference type="Pfam" id="PF03781">
    <property type="entry name" value="FGE-sulfatase"/>
    <property type="match status" value="1"/>
</dbReference>
<dbReference type="InterPro" id="IPR051043">
    <property type="entry name" value="Sulfatase_Mod_Factor_Kinase"/>
</dbReference>
<protein>
    <submittedName>
        <fullName evidence="3">5-histidylcysteine sulfoxide synthase</fullName>
    </submittedName>
</protein>
<dbReference type="InterPro" id="IPR016187">
    <property type="entry name" value="CTDL_fold"/>
</dbReference>
<feature type="domain" description="Sulfatase-modifying factor enzyme-like" evidence="1">
    <location>
        <begin position="210"/>
        <end position="475"/>
    </location>
</feature>
<sequence length="743" mass="83729">MQETGRITSLPLPDLSVCGRDAVLDYFDNSWALQEILFAGLQTSEAFYRPPAHNLRHPMIFYYGHPAALYINKLRVSGLLSGPVNAYLEHVLETGVDEMSWDDLSKNDMLWPSVGEVHSYRAEVYRIVRGIIESTPFAPDLGRPVTMDDQAWAIFLTFEHDRIHLETSSMLIRELPLKLVQHPSAWPAPAPMRRVGDAGGPTPESVPDNRTVAVPGGRVRLGKPWSFPSFGWDNEYGTRELDVADFEASRYLVSNGEYHRFVADGGYRRPELWSEEGWGWRAFRNAKWPQFWVPDGPSGLHRYRLRTTFEVIDMPWDWPVCVNYHEAKAYCAWRAERDGRAYRLPTEAEFRCMRALPDEPAVDDDPVMRLSGAHLRAQGVNLNLAWGSETPVDHSPATAHGVHDSAGNLWTWCEDTFNPLDDFAVHPYYEDFSTPCFDGLHQMILGGSFVSTGDEASIWARFHFRPHFLQQSGIRLIASPDPATSTEAPDTYNTQEMLNRYLLMHFASVQETFGRPDHPLAVAHAYPQRLARMLTREAERIGVSLHRVLDAGCAVGGASFTLAESTVTSVVGADLSSTFIETARKLARGEAVPYERLDQGEVRTRLHARAPRPAGGADVDFVIADCCALPETLGSFDAVLLSNLLDRVADPRACLRQFTDSDRVLRSGGLLLVASPWSWQPAYTAPDKWLGARSQSPTSEYEIRRILDEAFDLVAESDEPGMLRDHRRHYEYLSADVSLWRKR</sequence>
<dbReference type="InterPro" id="IPR005532">
    <property type="entry name" value="SUMF_dom"/>
</dbReference>
<dbReference type="PANTHER" id="PTHR23150">
    <property type="entry name" value="SULFATASE MODIFYING FACTOR 1, 2"/>
    <property type="match status" value="1"/>
</dbReference>
<name>A0ABT9RPT9_9ACTN</name>
<organism evidence="3 4">
    <name type="scientific">Streptosporangium brasiliense</name>
    <dbReference type="NCBI Taxonomy" id="47480"/>
    <lineage>
        <taxon>Bacteria</taxon>
        <taxon>Bacillati</taxon>
        <taxon>Actinomycetota</taxon>
        <taxon>Actinomycetes</taxon>
        <taxon>Streptosporangiales</taxon>
        <taxon>Streptosporangiaceae</taxon>
        <taxon>Streptosporangium</taxon>
    </lineage>
</organism>
<gene>
    <name evidence="3" type="ORF">J2S55_009628</name>
</gene>
<evidence type="ECO:0000259" key="2">
    <source>
        <dbReference type="Pfam" id="PF08241"/>
    </source>
</evidence>
<dbReference type="Proteomes" id="UP001230426">
    <property type="component" value="Unassembled WGS sequence"/>
</dbReference>
<dbReference type="InterPro" id="IPR029063">
    <property type="entry name" value="SAM-dependent_MTases_sf"/>
</dbReference>
<dbReference type="Gene3D" id="3.40.50.150">
    <property type="entry name" value="Vaccinia Virus protein VP39"/>
    <property type="match status" value="1"/>
</dbReference>
<accession>A0ABT9RPT9</accession>
<comment type="caution">
    <text evidence="3">The sequence shown here is derived from an EMBL/GenBank/DDBJ whole genome shotgun (WGS) entry which is preliminary data.</text>
</comment>
<dbReference type="EMBL" id="JAUSRB010000003">
    <property type="protein sequence ID" value="MDP9870290.1"/>
    <property type="molecule type" value="Genomic_DNA"/>
</dbReference>
<dbReference type="NCBIfam" id="TIGR04344">
    <property type="entry name" value="ovoA_Nterm"/>
    <property type="match status" value="1"/>
</dbReference>
<dbReference type="Pfam" id="PF08241">
    <property type="entry name" value="Methyltransf_11"/>
    <property type="match status" value="1"/>
</dbReference>
<evidence type="ECO:0000313" key="4">
    <source>
        <dbReference type="Proteomes" id="UP001230426"/>
    </source>
</evidence>